<reference evidence="7 11" key="3">
    <citation type="submission" date="2017-04" db="EMBL/GenBank/DDBJ databases">
        <title>Kefir bacterial isolates.</title>
        <authorList>
            <person name="Kim Y."/>
            <person name="Blasche S."/>
            <person name="Patil K.R."/>
        </authorList>
    </citation>
    <scope>NUCLEOTIDE SEQUENCE [LARGE SCALE GENOMIC DNA]</scope>
    <source>
        <strain evidence="7 11">OG2</strain>
    </source>
</reference>
<dbReference type="Proteomes" id="UP000594979">
    <property type="component" value="Chromosome"/>
</dbReference>
<dbReference type="Proteomes" id="UP000386281">
    <property type="component" value="Unassembled WGS sequence"/>
</dbReference>
<dbReference type="PANTHER" id="PTHR43335:SF4">
    <property type="entry name" value="ABC TRANSPORTER, ATP-BINDING PROTEIN"/>
    <property type="match status" value="1"/>
</dbReference>
<dbReference type="Gene3D" id="3.40.50.300">
    <property type="entry name" value="P-loop containing nucleotide triphosphate hydrolases"/>
    <property type="match status" value="1"/>
</dbReference>
<dbReference type="InterPro" id="IPR027417">
    <property type="entry name" value="P-loop_NTPase"/>
</dbReference>
<evidence type="ECO:0000313" key="8">
    <source>
        <dbReference type="EMBL" id="QPS34368.1"/>
    </source>
</evidence>
<dbReference type="Pfam" id="PF00005">
    <property type="entry name" value="ABC_tran"/>
    <property type="match status" value="1"/>
</dbReference>
<comment type="similarity">
    <text evidence="1">Belongs to the ABC transporter superfamily.</text>
</comment>
<evidence type="ECO:0000313" key="13">
    <source>
        <dbReference type="Proteomes" id="UP000594979"/>
    </source>
</evidence>
<accession>A0A163AK94</accession>
<keyword evidence="4 9" id="KW-0067">ATP-binding</keyword>
<dbReference type="SUPFAM" id="SSF52540">
    <property type="entry name" value="P-loop containing nucleoside triphosphate hydrolases"/>
    <property type="match status" value="1"/>
</dbReference>
<dbReference type="InterPro" id="IPR017871">
    <property type="entry name" value="ABC_transporter-like_CS"/>
</dbReference>
<reference evidence="9 12" key="4">
    <citation type="submission" date="2019-02" db="EMBL/GenBank/DDBJ databases">
        <authorList>
            <consortium name="Pathogen Informatics"/>
        </authorList>
    </citation>
    <scope>NUCLEOTIDE SEQUENCE [LARGE SCALE GENOMIC DNA]</scope>
    <source>
        <strain evidence="9 12">3012STDY7078520</strain>
    </source>
</reference>
<reference evidence="6" key="2">
    <citation type="submission" date="2016-01" db="EMBL/GenBank/DDBJ databases">
        <authorList>
            <person name="Hong K.W."/>
        </authorList>
    </citation>
    <scope>NUCLEOTIDE SEQUENCE</scope>
    <source>
        <strain evidence="6">M40</strain>
    </source>
</reference>
<dbReference type="EMBL" id="CAACXN010000016">
    <property type="protein sequence ID" value="VEW15011.1"/>
    <property type="molecule type" value="Genomic_DNA"/>
</dbReference>
<keyword evidence="2" id="KW-0813">Transport</keyword>
<sequence length="295" mass="32013">MITLEGISRSFGATQVLHDLSFSIGAGRMTGFVGSNGSGKTTTMRILLGVLAADSGRITVDGTDITPADRSAIGYMPEERGLYPKMPIIDQLVYLARFHGLSRHDAKRRGLDLLERLDLKGEPSDTLESVSLGNQQKVQIAAALIHSPRALVLDEPFSGLDPAAVERTLQVLSDFAATGAPVLFSSHQLDLVERLVDDLVIIGDGRLIATGTADELRRSRSLPEWTLEADADLAWVREVPEVDVTEFDGSWVRFTAPDADAAEAVLRRALSVSSVRSFTPHSVPLNRLFQEVTQP</sequence>
<dbReference type="PANTHER" id="PTHR43335">
    <property type="entry name" value="ABC TRANSPORTER, ATP-BINDING PROTEIN"/>
    <property type="match status" value="1"/>
</dbReference>
<evidence type="ECO:0000313" key="12">
    <source>
        <dbReference type="Proteomes" id="UP000386281"/>
    </source>
</evidence>
<dbReference type="InterPro" id="IPR003439">
    <property type="entry name" value="ABC_transporter-like_ATP-bd"/>
</dbReference>
<protein>
    <submittedName>
        <fullName evidence="6">ABC transporter ATP-binding protein</fullName>
    </submittedName>
    <submittedName>
        <fullName evidence="8">ATP-binding cassette domain-containing protein</fullName>
    </submittedName>
    <submittedName>
        <fullName evidence="9">Lipopolysaccharide export system ATP-binding protein LptB</fullName>
        <ecNumber evidence="9">3.6.3.-</ecNumber>
    </submittedName>
</protein>
<dbReference type="SMART" id="SM00382">
    <property type="entry name" value="AAA"/>
    <property type="match status" value="1"/>
</dbReference>
<dbReference type="PROSITE" id="PS50893">
    <property type="entry name" value="ABC_TRANSPORTER_2"/>
    <property type="match status" value="1"/>
</dbReference>
<evidence type="ECO:0000256" key="2">
    <source>
        <dbReference type="ARBA" id="ARBA00022448"/>
    </source>
</evidence>
<dbReference type="EMBL" id="NCWY01000002">
    <property type="protein sequence ID" value="PAK96712.1"/>
    <property type="molecule type" value="Genomic_DNA"/>
</dbReference>
<evidence type="ECO:0000259" key="5">
    <source>
        <dbReference type="PROSITE" id="PS50893"/>
    </source>
</evidence>
<evidence type="ECO:0000256" key="4">
    <source>
        <dbReference type="ARBA" id="ARBA00022840"/>
    </source>
</evidence>
<dbReference type="GO" id="GO:0016887">
    <property type="term" value="F:ATP hydrolysis activity"/>
    <property type="evidence" value="ECO:0007669"/>
    <property type="project" value="InterPro"/>
</dbReference>
<dbReference type="EC" id="3.6.3.-" evidence="9"/>
<dbReference type="InterPro" id="IPR025302">
    <property type="entry name" value="DrrA1/2-like_C"/>
</dbReference>
<keyword evidence="9" id="KW-0378">Hydrolase</keyword>
<evidence type="ECO:0000256" key="3">
    <source>
        <dbReference type="ARBA" id="ARBA00022741"/>
    </source>
</evidence>
<dbReference type="AlphaFoldDB" id="A0A163AK94"/>
<evidence type="ECO:0000313" key="6">
    <source>
        <dbReference type="EMBL" id="KZE21482.1"/>
    </source>
</evidence>
<name>A0A163AK94_9MICO</name>
<dbReference type="GO" id="GO:0005524">
    <property type="term" value="F:ATP binding"/>
    <property type="evidence" value="ECO:0007669"/>
    <property type="project" value="UniProtKB-KW"/>
</dbReference>
<reference evidence="8 13" key="5">
    <citation type="submission" date="2020-12" db="EMBL/GenBank/DDBJ databases">
        <title>FDA dAtabase for Regulatory Grade micrObial Sequences (FDA-ARGOS): Supporting development and validation of Infectious Disease Dx tests.</title>
        <authorList>
            <person name="Sproer C."/>
            <person name="Gronow S."/>
            <person name="Severitt S."/>
            <person name="Schroder I."/>
            <person name="Tallon L."/>
            <person name="Sadzewicz L."/>
            <person name="Zhao X."/>
            <person name="Boylan J."/>
            <person name="Ott S."/>
            <person name="Bowen H."/>
            <person name="Vavikolanu K."/>
            <person name="Mehta A."/>
            <person name="Aluvathingal J."/>
            <person name="Nadendla S."/>
            <person name="Lowell S."/>
            <person name="Myers T."/>
            <person name="Yan Y."/>
            <person name="Sichtig H."/>
        </authorList>
    </citation>
    <scope>NUCLEOTIDE SEQUENCE [LARGE SCALE GENOMIC DNA]</scope>
    <source>
        <strain evidence="8 13">FDAARGOS_902</strain>
    </source>
</reference>
<feature type="domain" description="ABC transporter" evidence="5">
    <location>
        <begin position="2"/>
        <end position="229"/>
    </location>
</feature>
<dbReference type="EMBL" id="CP065682">
    <property type="protein sequence ID" value="QPS34368.1"/>
    <property type="molecule type" value="Genomic_DNA"/>
</dbReference>
<dbReference type="Pfam" id="PF13732">
    <property type="entry name" value="DrrA1-3_C"/>
    <property type="match status" value="1"/>
</dbReference>
<organism evidence="9 12">
    <name type="scientific">Brevibacterium casei</name>
    <dbReference type="NCBI Taxonomy" id="33889"/>
    <lineage>
        <taxon>Bacteria</taxon>
        <taxon>Bacillati</taxon>
        <taxon>Actinomycetota</taxon>
        <taxon>Actinomycetes</taxon>
        <taxon>Micrococcales</taxon>
        <taxon>Brevibacteriaceae</taxon>
        <taxon>Brevibacterium</taxon>
    </lineage>
</organism>
<dbReference type="RefSeq" id="WP_009376668.1">
    <property type="nucleotide sequence ID" value="NZ_CAACXN010000016.1"/>
</dbReference>
<dbReference type="InterPro" id="IPR003593">
    <property type="entry name" value="AAA+_ATPase"/>
</dbReference>
<dbReference type="STRING" id="33889.AVW13_08430"/>
<dbReference type="Proteomes" id="UP000216867">
    <property type="component" value="Unassembled WGS sequence"/>
</dbReference>
<evidence type="ECO:0000313" key="11">
    <source>
        <dbReference type="Proteomes" id="UP000216867"/>
    </source>
</evidence>
<evidence type="ECO:0000313" key="7">
    <source>
        <dbReference type="EMBL" id="PAK96712.1"/>
    </source>
</evidence>
<reference evidence="10" key="1">
    <citation type="submission" date="2016-01" db="EMBL/GenBank/DDBJ databases">
        <title>Draft genome of Chromobacterium sp. F49.</title>
        <authorList>
            <person name="Hong K.W."/>
        </authorList>
    </citation>
    <scope>NUCLEOTIDE SEQUENCE [LARGE SCALE GENOMIC DNA]</scope>
    <source>
        <strain evidence="10">M40</strain>
    </source>
</reference>
<evidence type="ECO:0000256" key="1">
    <source>
        <dbReference type="ARBA" id="ARBA00005417"/>
    </source>
</evidence>
<dbReference type="Proteomes" id="UP000076612">
    <property type="component" value="Unassembled WGS sequence"/>
</dbReference>
<evidence type="ECO:0000313" key="9">
    <source>
        <dbReference type="EMBL" id="VEW15011.1"/>
    </source>
</evidence>
<proteinExistence type="inferred from homology"/>
<evidence type="ECO:0000313" key="10">
    <source>
        <dbReference type="Proteomes" id="UP000076612"/>
    </source>
</evidence>
<gene>
    <name evidence="9" type="primary">lptB_2</name>
    <name evidence="6" type="ORF">AVW13_08430</name>
    <name evidence="7" type="ORF">B8X04_02060</name>
    <name evidence="8" type="ORF">I6G59_03270</name>
    <name evidence="9" type="ORF">NCTC12391_03162</name>
</gene>
<keyword evidence="3" id="KW-0547">Nucleotide-binding</keyword>
<dbReference type="PROSITE" id="PS00211">
    <property type="entry name" value="ABC_TRANSPORTER_1"/>
    <property type="match status" value="1"/>
</dbReference>
<dbReference type="EMBL" id="LQQR01000013">
    <property type="protein sequence ID" value="KZE21482.1"/>
    <property type="molecule type" value="Genomic_DNA"/>
</dbReference>
<dbReference type="KEGG" id="bcau:I6G59_03270"/>